<dbReference type="AlphaFoldDB" id="A0A0F9AB96"/>
<dbReference type="EMBL" id="LAZR01043600">
    <property type="protein sequence ID" value="KKL06695.1"/>
    <property type="molecule type" value="Genomic_DNA"/>
</dbReference>
<accession>A0A0F9AB96</accession>
<protein>
    <recommendedName>
        <fullName evidence="2">NADP-dependent oxidoreductase domain-containing protein</fullName>
    </recommendedName>
</protein>
<keyword evidence="1" id="KW-0560">Oxidoreductase</keyword>
<dbReference type="InterPro" id="IPR036812">
    <property type="entry name" value="NAD(P)_OxRdtase_dom_sf"/>
</dbReference>
<gene>
    <name evidence="3" type="ORF">LCGC14_2593470</name>
</gene>
<dbReference type="GO" id="GO:0016491">
    <property type="term" value="F:oxidoreductase activity"/>
    <property type="evidence" value="ECO:0007669"/>
    <property type="project" value="UniProtKB-KW"/>
</dbReference>
<dbReference type="PROSITE" id="PS00062">
    <property type="entry name" value="ALDOKETO_REDUCTASE_2"/>
    <property type="match status" value="1"/>
</dbReference>
<dbReference type="Gene3D" id="3.20.20.100">
    <property type="entry name" value="NADP-dependent oxidoreductase domain"/>
    <property type="match status" value="1"/>
</dbReference>
<proteinExistence type="predicted"/>
<dbReference type="PANTHER" id="PTHR43364:SF4">
    <property type="entry name" value="NAD(P)-LINKED OXIDOREDUCTASE SUPERFAMILY PROTEIN"/>
    <property type="match status" value="1"/>
</dbReference>
<dbReference type="PRINTS" id="PR00069">
    <property type="entry name" value="ALDKETRDTASE"/>
</dbReference>
<comment type="caution">
    <text evidence="3">The sequence shown here is derived from an EMBL/GenBank/DDBJ whole genome shotgun (WGS) entry which is preliminary data.</text>
</comment>
<organism evidence="3">
    <name type="scientific">marine sediment metagenome</name>
    <dbReference type="NCBI Taxonomy" id="412755"/>
    <lineage>
        <taxon>unclassified sequences</taxon>
        <taxon>metagenomes</taxon>
        <taxon>ecological metagenomes</taxon>
    </lineage>
</organism>
<name>A0A0F9AB96_9ZZZZ</name>
<dbReference type="Pfam" id="PF00248">
    <property type="entry name" value="Aldo_ket_red"/>
    <property type="match status" value="1"/>
</dbReference>
<feature type="domain" description="NADP-dependent oxidoreductase" evidence="2">
    <location>
        <begin position="16"/>
        <end position="211"/>
    </location>
</feature>
<dbReference type="GO" id="GO:0005829">
    <property type="term" value="C:cytosol"/>
    <property type="evidence" value="ECO:0007669"/>
    <property type="project" value="TreeGrafter"/>
</dbReference>
<evidence type="ECO:0000256" key="1">
    <source>
        <dbReference type="ARBA" id="ARBA00023002"/>
    </source>
</evidence>
<evidence type="ECO:0000259" key="2">
    <source>
        <dbReference type="Pfam" id="PF00248"/>
    </source>
</evidence>
<dbReference type="InterPro" id="IPR020471">
    <property type="entry name" value="AKR"/>
</dbReference>
<sequence>MEYRKLGKTDLEISVITLGAWQYGCERFWGKVPEIDIYKVIDTAVDSGINIIDTAIGYDDSEIIVGKAIKKIRDKVIVASKGGADPKKIPKRVDISLKRMGLDYIDLYFVHYPDTDIPVEDTIGAMAGIKDKGKIRHIGVSNFSAEQLTKAASSAYIACCQPAYNLLWREIEDEGILDVCKKNNIGVLTYSSLGQGLFTGKIRSLDDIPKREGDIRHFTLLFKEDAFKGALKIIKIQDRLSEK</sequence>
<dbReference type="InterPro" id="IPR023210">
    <property type="entry name" value="NADP_OxRdtase_dom"/>
</dbReference>
<dbReference type="SUPFAM" id="SSF51430">
    <property type="entry name" value="NAD(P)-linked oxidoreductase"/>
    <property type="match status" value="1"/>
</dbReference>
<dbReference type="InterPro" id="IPR018170">
    <property type="entry name" value="Aldo/ket_reductase_CS"/>
</dbReference>
<reference evidence="3" key="1">
    <citation type="journal article" date="2015" name="Nature">
        <title>Complex archaea that bridge the gap between prokaryotes and eukaryotes.</title>
        <authorList>
            <person name="Spang A."/>
            <person name="Saw J.H."/>
            <person name="Jorgensen S.L."/>
            <person name="Zaremba-Niedzwiedzka K."/>
            <person name="Martijn J."/>
            <person name="Lind A.E."/>
            <person name="van Eijk R."/>
            <person name="Schleper C."/>
            <person name="Guy L."/>
            <person name="Ettema T.J."/>
        </authorList>
    </citation>
    <scope>NUCLEOTIDE SEQUENCE</scope>
</reference>
<evidence type="ECO:0000313" key="3">
    <source>
        <dbReference type="EMBL" id="KKL06695.1"/>
    </source>
</evidence>
<feature type="non-terminal residue" evidence="3">
    <location>
        <position position="243"/>
    </location>
</feature>
<dbReference type="PANTHER" id="PTHR43364">
    <property type="entry name" value="NADH-SPECIFIC METHYLGLYOXAL REDUCTASE-RELATED"/>
    <property type="match status" value="1"/>
</dbReference>
<dbReference type="InterPro" id="IPR050523">
    <property type="entry name" value="AKR_Detox_Biosynth"/>
</dbReference>